<feature type="transmembrane region" description="Helical" evidence="1">
    <location>
        <begin position="396"/>
        <end position="418"/>
    </location>
</feature>
<feature type="transmembrane region" description="Helical" evidence="1">
    <location>
        <begin position="372"/>
        <end position="390"/>
    </location>
</feature>
<feature type="transmembrane region" description="Helical" evidence="1">
    <location>
        <begin position="298"/>
        <end position="316"/>
    </location>
</feature>
<accession>A0A0P9S1M9</accession>
<keyword evidence="1" id="KW-0812">Transmembrane</keyword>
<dbReference type="AlphaFoldDB" id="A0A0P9S1M9"/>
<dbReference type="PATRIC" id="fig|235272.12.peg.3829"/>
<dbReference type="RefSeq" id="WP_044322742.1">
    <property type="nucleotide sequence ID" value="NZ_JYHG01000001.1"/>
</dbReference>
<organism evidence="2 3">
    <name type="scientific">Pseudomonas amygdali pv. dendropanacis</name>
    <dbReference type="NCBI Taxonomy" id="235272"/>
    <lineage>
        <taxon>Bacteria</taxon>
        <taxon>Pseudomonadati</taxon>
        <taxon>Pseudomonadota</taxon>
        <taxon>Gammaproteobacteria</taxon>
        <taxon>Pseudomonadales</taxon>
        <taxon>Pseudomonadaceae</taxon>
        <taxon>Pseudomonas</taxon>
        <taxon>Pseudomonas amygdali</taxon>
    </lineage>
</organism>
<sequence length="420" mass="47268">MFANVVALYRALGAPTIEEGIISYEGAPTAEIISALRKCDELPAAYGKFEHLSEETNSLEIEFRLPSNESGRFYTSLGEFVARNGSLGKGQFPSNVYIIELRWADSDELEPPEIKSLRRVCRLIELLALLAIGVDKDSSSDGYNLFFALPPDGAKPPRTFLLPTKVDVKALDYELNHLSLLEEILNRKNENKAHLSERKLMVRMAVASVIEKFESEQNLFLVVVREWREILATYRANLQTYVYSFSFERVRREVAQAEIDYGTKLSGVLGDIAGKMLALPISLAGLIALEKSTSSFESFILVLGLAVVSVILLAVLHNQILQTKRLLHSFDVIFDDFKEKIKTYPLKLQSLLRITINQVEKQGRTLAMTFRLLKALSLLPIIGAFLLSIFKYWNELVWLLMILLSTVFSASNVDPIFLSP</sequence>
<name>A0A0P9S1M9_PSEA0</name>
<evidence type="ECO:0000313" key="3">
    <source>
        <dbReference type="Proteomes" id="UP000050346"/>
    </source>
</evidence>
<protein>
    <submittedName>
        <fullName evidence="2">Uncharacterized protein</fullName>
    </submittedName>
</protein>
<proteinExistence type="predicted"/>
<evidence type="ECO:0000256" key="1">
    <source>
        <dbReference type="SAM" id="Phobius"/>
    </source>
</evidence>
<dbReference type="Proteomes" id="UP000050346">
    <property type="component" value="Unassembled WGS sequence"/>
</dbReference>
<dbReference type="EMBL" id="LJQG01000156">
    <property type="protein sequence ID" value="KPX19082.1"/>
    <property type="molecule type" value="Genomic_DNA"/>
</dbReference>
<evidence type="ECO:0000313" key="2">
    <source>
        <dbReference type="EMBL" id="KPX19082.1"/>
    </source>
</evidence>
<reference evidence="2 3" key="1">
    <citation type="submission" date="2015-09" db="EMBL/GenBank/DDBJ databases">
        <title>Genome announcement of multiple Pseudomonas syringae strains.</title>
        <authorList>
            <person name="Thakur S."/>
            <person name="Wang P.W."/>
            <person name="Gong Y."/>
            <person name="Weir B.S."/>
            <person name="Guttman D.S."/>
        </authorList>
    </citation>
    <scope>NUCLEOTIDE SEQUENCE [LARGE SCALE GENOMIC DNA]</scope>
    <source>
        <strain evidence="2 3">ICMP9150</strain>
    </source>
</reference>
<gene>
    <name evidence="2" type="ORF">ALO71_02789</name>
</gene>
<keyword evidence="1" id="KW-1133">Transmembrane helix</keyword>
<comment type="caution">
    <text evidence="2">The sequence shown here is derived from an EMBL/GenBank/DDBJ whole genome shotgun (WGS) entry which is preliminary data.</text>
</comment>
<keyword evidence="1" id="KW-0472">Membrane</keyword>